<evidence type="ECO:0000313" key="2">
    <source>
        <dbReference type="Proteomes" id="UP000824134"/>
    </source>
</evidence>
<reference evidence="1" key="1">
    <citation type="journal article" date="2021" name="PeerJ">
        <title>Extensive microbial diversity within the chicken gut microbiome revealed by metagenomics and culture.</title>
        <authorList>
            <person name="Gilroy R."/>
            <person name="Ravi A."/>
            <person name="Getino M."/>
            <person name="Pursley I."/>
            <person name="Horton D.L."/>
            <person name="Alikhan N.F."/>
            <person name="Baker D."/>
            <person name="Gharbi K."/>
            <person name="Hall N."/>
            <person name="Watson M."/>
            <person name="Adriaenssens E.M."/>
            <person name="Foster-Nyarko E."/>
            <person name="Jarju S."/>
            <person name="Secka A."/>
            <person name="Antonio M."/>
            <person name="Oren A."/>
            <person name="Chaudhuri R.R."/>
            <person name="La Ragione R."/>
            <person name="Hildebrand F."/>
            <person name="Pallen M.J."/>
        </authorList>
    </citation>
    <scope>NUCLEOTIDE SEQUENCE</scope>
    <source>
        <strain evidence="1">ChiHjej12B11-9195</strain>
    </source>
</reference>
<accession>A0A9D2CQX5</accession>
<comment type="caution">
    <text evidence="1">The sequence shown here is derived from an EMBL/GenBank/DDBJ whole genome shotgun (WGS) entry which is preliminary data.</text>
</comment>
<proteinExistence type="predicted"/>
<reference evidence="1" key="2">
    <citation type="submission" date="2021-04" db="EMBL/GenBank/DDBJ databases">
        <authorList>
            <person name="Gilroy R."/>
        </authorList>
    </citation>
    <scope>NUCLEOTIDE SEQUENCE</scope>
    <source>
        <strain evidence="1">ChiHjej12B11-9195</strain>
    </source>
</reference>
<dbReference type="EMBL" id="DXCN01000040">
    <property type="protein sequence ID" value="HIY94996.1"/>
    <property type="molecule type" value="Genomic_DNA"/>
</dbReference>
<organism evidence="1 2">
    <name type="scientific">Candidatus Rothia avicola</name>
    <dbReference type="NCBI Taxonomy" id="2840478"/>
    <lineage>
        <taxon>Bacteria</taxon>
        <taxon>Bacillati</taxon>
        <taxon>Actinomycetota</taxon>
        <taxon>Actinomycetes</taxon>
        <taxon>Micrococcales</taxon>
        <taxon>Micrococcaceae</taxon>
        <taxon>Rothia</taxon>
    </lineage>
</organism>
<gene>
    <name evidence="1" type="ORF">H9821_04940</name>
</gene>
<sequence>MMSGGPTPVYRVAYFPYPRPSDLPTYRDEKSLYPGLLALQEPVSQTVFLYRLETLYEGDFPTDYTIYNYAGGPFESEMRINISALGPAEERGDGEPMYQFEAHSRFEDRAGKLISQGLLTRTGEIRWDEQDPGHWLHPQVKALIEYLAQAPAKAPETIDGGQVITWDLPQLLSEELTITEHNFERHLPHWFAAQDTNEYGWFAYAPATGETYPPEKPPYSLVHIMRPRQVVDRYEADGMPHLLGYVAHVEGGVHGVLKWGKNLEPTLWERQDEVGLAPGLTGTRLPASCRVLIEAGQLRYPDSRID</sequence>
<name>A0A9D2CQX5_9MICC</name>
<dbReference type="AlphaFoldDB" id="A0A9D2CQX5"/>
<protein>
    <submittedName>
        <fullName evidence="1">Uncharacterized protein</fullName>
    </submittedName>
</protein>
<dbReference type="Proteomes" id="UP000824134">
    <property type="component" value="Unassembled WGS sequence"/>
</dbReference>
<evidence type="ECO:0000313" key="1">
    <source>
        <dbReference type="EMBL" id="HIY94996.1"/>
    </source>
</evidence>